<dbReference type="InterPro" id="IPR038257">
    <property type="entry name" value="CRISPR-assoc_Cas3_HD_sf"/>
</dbReference>
<reference evidence="11" key="2">
    <citation type="submission" date="2023-07" db="EMBL/GenBank/DDBJ databases">
        <authorList>
            <person name="Yang W."/>
            <person name="Chen J."/>
            <person name="Ji P."/>
            <person name="Hu F."/>
        </authorList>
    </citation>
    <scope>NUCLEOTIDE SEQUENCE</scope>
    <source>
        <strain evidence="11">CRE-138-0111</strain>
    </source>
</reference>
<keyword evidence="5" id="KW-0378">Hydrolase</keyword>
<dbReference type="Pfam" id="PF04851">
    <property type="entry name" value="ResIII"/>
    <property type="match status" value="1"/>
</dbReference>
<dbReference type="InterPro" id="IPR048823">
    <property type="entry name" value="Cas3_I-F_Cas2"/>
</dbReference>
<accession>A0AA42FF71</accession>
<dbReference type="InterPro" id="IPR027417">
    <property type="entry name" value="P-loop_NTPase"/>
</dbReference>
<evidence type="ECO:0000313" key="13">
    <source>
        <dbReference type="Proteomes" id="UP001176478"/>
    </source>
</evidence>
<evidence type="ECO:0000256" key="2">
    <source>
        <dbReference type="ARBA" id="ARBA00009046"/>
    </source>
</evidence>
<dbReference type="GO" id="GO:0051607">
    <property type="term" value="P:defense response to virus"/>
    <property type="evidence" value="ECO:0007669"/>
    <property type="project" value="UniProtKB-KW"/>
</dbReference>
<dbReference type="Pfam" id="PF18019">
    <property type="entry name" value="Cas3_HD"/>
    <property type="match status" value="1"/>
</dbReference>
<keyword evidence="7" id="KW-0067">ATP-binding</keyword>
<dbReference type="RefSeq" id="WP_210814223.1">
    <property type="nucleotide sequence ID" value="NZ_JARRYG010000003.1"/>
</dbReference>
<evidence type="ECO:0000256" key="5">
    <source>
        <dbReference type="ARBA" id="ARBA00022801"/>
    </source>
</evidence>
<comment type="caution">
    <text evidence="10">The sequence shown here is derived from an EMBL/GenBank/DDBJ whole genome shotgun (WGS) entry which is preliminary data.</text>
</comment>
<evidence type="ECO:0000313" key="12">
    <source>
        <dbReference type="Proteomes" id="UP001156701"/>
    </source>
</evidence>
<dbReference type="InterPro" id="IPR006935">
    <property type="entry name" value="Helicase/UvrB_N"/>
</dbReference>
<dbReference type="GO" id="GO:0005524">
    <property type="term" value="F:ATP binding"/>
    <property type="evidence" value="ECO:0007669"/>
    <property type="project" value="UniProtKB-KW"/>
</dbReference>
<dbReference type="GO" id="GO:0016787">
    <property type="term" value="F:hydrolase activity"/>
    <property type="evidence" value="ECO:0007669"/>
    <property type="project" value="UniProtKB-KW"/>
</dbReference>
<sequence length="1159" mass="132765">MMVTFISQCEKHALKRTRRVLDAFANRIGDNTWQTLITQEGLHTVQKLLRRSASRNTAVSCHWIRSRSRSQLLWVVGRKNKFNEQGYVPVNRTEKSLLGSEQGNDWRYLPLINGFVRLAALLHDWGKASQLFQDKLNPASNMRFKGDPLRHEWVSSLLFSALVKSQKEPNSDENWLDALITSSWHEQQLQSWMKEKNQLEKPLNQLPDAASLLVWLIVSHHRLPFLANKTERLQYADQPCNSLAQLLDIVDKQWGYQNLYDASEYAQRIQQCFEFPHGLLSESKVWRQALSQAAEHLKHQLPLFDEALSNGCWRLVAEQARLCLMLGDHNYSSKEADPTWQSNMALYANTQRVNGQTAYKQRLDEHLVNVANIAANITEYLPFFVIEPPVASDINLLKQHKNASGQFSWQEDVVNTIEQYREQQQDKTEGYFVVNMASTGCGKTVANAKIMQALSEDKQSLRFILALGLRALTLQTGDEYRTRLGIKDDNLAVLIGSKAVLDLHQEDKQKTIQQELQLAEFGSESQDRLFDDEGLELNWSEEKWQGSLPEEELATVLTRPKDRALLYAPILACTIDHIMGATETLRGGRYILPYLRLMSSDLVIDEIDDFTGNDPVAIGRLVYLAGALGRKVMISSATIPPTLAVFYFNAYQQGWHIHALSHQKSLKVGCVWVDEGQYDEKKDKCIHACQIATITTADDELTVSHYRQYHNNFIEKRVKALRALVARRKAFILPIQKEQGKDLQTQYFAHIQQAILRLHQAHAYSERETQLQVSFGVVRVANIPVCVALTHYLLAAQWPEEVEIRTMAYHSQQVLLLRHEQEKHLDGVLKRKEKEGEQPEAFQNPIVRQHLDQAHRNGKAKHLIFILVATPVEEVGRDHDFDWAVIEPSSYRSIVQMAGRVRRHRAGEVASPNIALLQYNWVAFQGNNQRDAFSKPGYENRNLNLSLSTYNLSELVDESQLLKSVDAIPRIQPITGWKTQQTTNLACLEHASIERLMGDVSTAKPAKAAVRTRSTFLSSAVLPKNRPTTLWGYTCGGWWMTALPQQFASFRESEPTKRVSLILSAKNRLHFCEYDKDSGWVTKEDEYGIGFQPLAEPLKQRLWLIRDYQQSLASRENEYQQAEQLSKRYGEISFLPRKSSGVFYHYNDQMGLSTFKVFE</sequence>
<feature type="domain" description="HD Cas3-type" evidence="9">
    <location>
        <begin position="102"/>
        <end position="330"/>
    </location>
</feature>
<keyword evidence="6" id="KW-0347">Helicase</keyword>
<dbReference type="Pfam" id="PF22590">
    <property type="entry name" value="Cas3-like_C_2"/>
    <property type="match status" value="1"/>
</dbReference>
<evidence type="ECO:0000313" key="10">
    <source>
        <dbReference type="EMBL" id="MDG4695486.1"/>
    </source>
</evidence>
<dbReference type="InterPro" id="IPR006483">
    <property type="entry name" value="CRISPR-assoc_Cas3_HD"/>
</dbReference>
<dbReference type="GO" id="GO:0003677">
    <property type="term" value="F:DNA binding"/>
    <property type="evidence" value="ECO:0007669"/>
    <property type="project" value="InterPro"/>
</dbReference>
<dbReference type="InterPro" id="IPR054712">
    <property type="entry name" value="Cas3-like_dom"/>
</dbReference>
<protein>
    <submittedName>
        <fullName evidence="10">Type I-F CRISPR-associated helicase Cas3f</fullName>
    </submittedName>
</protein>
<evidence type="ECO:0000259" key="9">
    <source>
        <dbReference type="PROSITE" id="PS51643"/>
    </source>
</evidence>
<keyword evidence="3" id="KW-0479">Metal-binding</keyword>
<keyword evidence="4" id="KW-0547">Nucleotide-binding</keyword>
<dbReference type="AlphaFoldDB" id="A0AA42FF71"/>
<evidence type="ECO:0000256" key="8">
    <source>
        <dbReference type="ARBA" id="ARBA00023118"/>
    </source>
</evidence>
<comment type="similarity">
    <text evidence="1">In the N-terminal section; belongs to the CRISPR-associated nuclease Cas3-HD family.</text>
</comment>
<dbReference type="InterPro" id="IPR013395">
    <property type="entry name" value="CRISPR-assoc_Cas3_yers"/>
</dbReference>
<evidence type="ECO:0000256" key="7">
    <source>
        <dbReference type="ARBA" id="ARBA00022840"/>
    </source>
</evidence>
<dbReference type="EMBL" id="JARRYG010000003">
    <property type="protein sequence ID" value="MDG4695486.1"/>
    <property type="molecule type" value="Genomic_DNA"/>
</dbReference>
<dbReference type="EMBL" id="JAUQTG010000001">
    <property type="protein sequence ID" value="MDO7854824.1"/>
    <property type="molecule type" value="Genomic_DNA"/>
</dbReference>
<dbReference type="PROSITE" id="PS51643">
    <property type="entry name" value="HD_CAS3"/>
    <property type="match status" value="1"/>
</dbReference>
<reference evidence="11" key="3">
    <citation type="journal article" date="2024" name="Int. J. Antimicrob. Agents">
        <title>Identification of a novel Providencia species showing multi-drug-resistant in three patients with hospital-acquired infection.</title>
        <authorList>
            <person name="Yang W."/>
            <person name="Chen J."/>
            <person name="Yang F."/>
            <person name="Ji P."/>
            <person name="Shen S."/>
            <person name="Yin D."/>
            <person name="Hu F."/>
        </authorList>
    </citation>
    <scope>NUCLEOTIDE SEQUENCE</scope>
    <source>
        <strain evidence="11">CRE-138-0111</strain>
    </source>
</reference>
<gene>
    <name evidence="10" type="primary">cas3f</name>
    <name evidence="10" type="ORF">P7V44_04445</name>
    <name evidence="11" type="ORF">Q5E86_00195</name>
</gene>
<dbReference type="Gene3D" id="1.10.3210.30">
    <property type="match status" value="1"/>
</dbReference>
<evidence type="ECO:0000256" key="1">
    <source>
        <dbReference type="ARBA" id="ARBA00006847"/>
    </source>
</evidence>
<name>A0AA42FF71_9GAMM</name>
<dbReference type="GO" id="GO:0046872">
    <property type="term" value="F:metal ion binding"/>
    <property type="evidence" value="ECO:0007669"/>
    <property type="project" value="UniProtKB-KW"/>
</dbReference>
<dbReference type="Proteomes" id="UP001176478">
    <property type="component" value="Unassembled WGS sequence"/>
</dbReference>
<evidence type="ECO:0000256" key="4">
    <source>
        <dbReference type="ARBA" id="ARBA00022741"/>
    </source>
</evidence>
<keyword evidence="13" id="KW-1185">Reference proteome</keyword>
<dbReference type="Pfam" id="PF21384">
    <property type="entry name" value="Cas3_I-F_Cas2"/>
    <property type="match status" value="1"/>
</dbReference>
<evidence type="ECO:0000313" key="11">
    <source>
        <dbReference type="EMBL" id="MDO7854824.1"/>
    </source>
</evidence>
<dbReference type="SUPFAM" id="SSF52540">
    <property type="entry name" value="P-loop containing nucleoside triphosphate hydrolases"/>
    <property type="match status" value="1"/>
</dbReference>
<reference evidence="10" key="1">
    <citation type="submission" date="2023-03" db="EMBL/GenBank/DDBJ databases">
        <title>a new species belonging to Providencia genus.</title>
        <authorList>
            <person name="Yang W."/>
            <person name="Hu F."/>
            <person name="Shen S."/>
            <person name="Ding L."/>
            <person name="Yin D."/>
        </authorList>
    </citation>
    <scope>NUCLEOTIDE SEQUENCE</scope>
    <source>
        <strain evidence="10">CRE-3FA-0001</strain>
    </source>
</reference>
<dbReference type="GO" id="GO:0004386">
    <property type="term" value="F:helicase activity"/>
    <property type="evidence" value="ECO:0007669"/>
    <property type="project" value="UniProtKB-KW"/>
</dbReference>
<dbReference type="NCBIfam" id="TIGR02562">
    <property type="entry name" value="cas3_yersinia"/>
    <property type="match status" value="1"/>
</dbReference>
<comment type="similarity">
    <text evidence="2">In the central section; belongs to the CRISPR-associated helicase Cas3 family.</text>
</comment>
<proteinExistence type="inferred from homology"/>
<dbReference type="Proteomes" id="UP001156701">
    <property type="component" value="Unassembled WGS sequence"/>
</dbReference>
<organism evidence="10 12">
    <name type="scientific">Providencia huashanensis</name>
    <dbReference type="NCBI Taxonomy" id="3037798"/>
    <lineage>
        <taxon>Bacteria</taxon>
        <taxon>Pseudomonadati</taxon>
        <taxon>Pseudomonadota</taxon>
        <taxon>Gammaproteobacteria</taxon>
        <taxon>Enterobacterales</taxon>
        <taxon>Morganellaceae</taxon>
        <taxon>Providencia</taxon>
    </lineage>
</organism>
<keyword evidence="8" id="KW-0051">Antiviral defense</keyword>
<evidence type="ECO:0000256" key="3">
    <source>
        <dbReference type="ARBA" id="ARBA00022723"/>
    </source>
</evidence>
<evidence type="ECO:0000256" key="6">
    <source>
        <dbReference type="ARBA" id="ARBA00022806"/>
    </source>
</evidence>